<dbReference type="InterPro" id="IPR011846">
    <property type="entry name" value="Cyd_oper_YbgE"/>
</dbReference>
<keyword evidence="1" id="KW-0472">Membrane</keyword>
<dbReference type="Pfam" id="PF09600">
    <property type="entry name" value="Cyd_oper_YbgE"/>
    <property type="match status" value="1"/>
</dbReference>
<feature type="transmembrane region" description="Helical" evidence="1">
    <location>
        <begin position="74"/>
        <end position="96"/>
    </location>
</feature>
<keyword evidence="1" id="KW-1133">Transmembrane helix</keyword>
<evidence type="ECO:0000313" key="3">
    <source>
        <dbReference type="Proteomes" id="UP000603602"/>
    </source>
</evidence>
<dbReference type="EMBL" id="JACYTO010000001">
    <property type="protein sequence ID" value="MBD8502092.1"/>
    <property type="molecule type" value="Genomic_DNA"/>
</dbReference>
<feature type="transmembrane region" description="Helical" evidence="1">
    <location>
        <begin position="16"/>
        <end position="36"/>
    </location>
</feature>
<gene>
    <name evidence="2" type="ORF">IFO67_04290</name>
</gene>
<evidence type="ECO:0000256" key="1">
    <source>
        <dbReference type="SAM" id="Phobius"/>
    </source>
</evidence>
<dbReference type="RefSeq" id="WP_187716890.1">
    <property type="nucleotide sequence ID" value="NZ_JACTAH010000001.1"/>
</dbReference>
<protein>
    <recommendedName>
        <fullName evidence="4">Cyd operon protein YbgE</fullName>
    </recommendedName>
</protein>
<keyword evidence="1" id="KW-0812">Transmembrane</keyword>
<evidence type="ECO:0008006" key="4">
    <source>
        <dbReference type="Google" id="ProtNLM"/>
    </source>
</evidence>
<name>A0ABR9B745_9RHOO</name>
<reference evidence="3" key="1">
    <citation type="submission" date="2023-07" db="EMBL/GenBank/DDBJ databases">
        <title>Thauera sp. CAU 1555 isolated from sand of Yaerae Beach.</title>
        <authorList>
            <person name="Kim W."/>
        </authorList>
    </citation>
    <scope>NUCLEOTIDE SEQUENCE [LARGE SCALE GENOMIC DNA]</scope>
    <source>
        <strain evidence="3">CAU 1555</strain>
    </source>
</reference>
<sequence length="99" mass="10396">MTPETGREVAAPVGQVKLLAIAVALAITLGVTIYPHALAGPDGAADHWAAMAAFWAMSAGYVSGVGFRPQRLVFRLIFSGWTCLAALLLAGARMAWLWG</sequence>
<dbReference type="Proteomes" id="UP000603602">
    <property type="component" value="Unassembled WGS sequence"/>
</dbReference>
<comment type="caution">
    <text evidence="2">The sequence shown here is derived from an EMBL/GenBank/DDBJ whole genome shotgun (WGS) entry which is preliminary data.</text>
</comment>
<accession>A0ABR9B745</accession>
<evidence type="ECO:0000313" key="2">
    <source>
        <dbReference type="EMBL" id="MBD8502092.1"/>
    </source>
</evidence>
<proteinExistence type="predicted"/>
<keyword evidence="3" id="KW-1185">Reference proteome</keyword>
<organism evidence="2 3">
    <name type="scientific">Thauera sedimentorum</name>
    <dbReference type="NCBI Taxonomy" id="2767595"/>
    <lineage>
        <taxon>Bacteria</taxon>
        <taxon>Pseudomonadati</taxon>
        <taxon>Pseudomonadota</taxon>
        <taxon>Betaproteobacteria</taxon>
        <taxon>Rhodocyclales</taxon>
        <taxon>Zoogloeaceae</taxon>
        <taxon>Thauera</taxon>
    </lineage>
</organism>
<feature type="transmembrane region" description="Helical" evidence="1">
    <location>
        <begin position="48"/>
        <end position="67"/>
    </location>
</feature>